<keyword evidence="7 10" id="KW-0472">Membrane</keyword>
<dbReference type="AlphaFoldDB" id="A0A644TX49"/>
<evidence type="ECO:0000256" key="8">
    <source>
        <dbReference type="ARBA" id="ARBA00023209"/>
    </source>
</evidence>
<dbReference type="EC" id="2.3.1.-" evidence="11"/>
<evidence type="ECO:0000256" key="6">
    <source>
        <dbReference type="ARBA" id="ARBA00023098"/>
    </source>
</evidence>
<gene>
    <name evidence="11" type="primary">plsY_13</name>
    <name evidence="11" type="ORF">SDC9_16543</name>
</gene>
<accession>A0A644TX49</accession>
<dbReference type="PANTHER" id="PTHR30309">
    <property type="entry name" value="INNER MEMBRANE PROTEIN YGIH"/>
    <property type="match status" value="1"/>
</dbReference>
<evidence type="ECO:0000256" key="5">
    <source>
        <dbReference type="ARBA" id="ARBA00022989"/>
    </source>
</evidence>
<feature type="transmembrane region" description="Helical" evidence="10">
    <location>
        <begin position="6"/>
        <end position="30"/>
    </location>
</feature>
<dbReference type="HAMAP" id="MF_01043">
    <property type="entry name" value="PlsY"/>
    <property type="match status" value="1"/>
</dbReference>
<feature type="transmembrane region" description="Helical" evidence="10">
    <location>
        <begin position="94"/>
        <end position="113"/>
    </location>
</feature>
<keyword evidence="1" id="KW-1003">Cell membrane</keyword>
<feature type="transmembrane region" description="Helical" evidence="10">
    <location>
        <begin position="68"/>
        <end position="87"/>
    </location>
</feature>
<keyword evidence="8" id="KW-0594">Phospholipid biosynthesis</keyword>
<evidence type="ECO:0000256" key="9">
    <source>
        <dbReference type="ARBA" id="ARBA00023264"/>
    </source>
</evidence>
<evidence type="ECO:0000313" key="11">
    <source>
        <dbReference type="EMBL" id="MPL70782.1"/>
    </source>
</evidence>
<dbReference type="EMBL" id="VSSQ01000055">
    <property type="protein sequence ID" value="MPL70782.1"/>
    <property type="molecule type" value="Genomic_DNA"/>
</dbReference>
<comment type="caution">
    <text evidence="11">The sequence shown here is derived from an EMBL/GenBank/DDBJ whole genome shotgun (WGS) entry which is preliminary data.</text>
</comment>
<evidence type="ECO:0000256" key="1">
    <source>
        <dbReference type="ARBA" id="ARBA00022475"/>
    </source>
</evidence>
<dbReference type="NCBIfam" id="TIGR00023">
    <property type="entry name" value="glycerol-3-phosphate 1-O-acyltransferase PlsY"/>
    <property type="match status" value="1"/>
</dbReference>
<organism evidence="11">
    <name type="scientific">bioreactor metagenome</name>
    <dbReference type="NCBI Taxonomy" id="1076179"/>
    <lineage>
        <taxon>unclassified sequences</taxon>
        <taxon>metagenomes</taxon>
        <taxon>ecological metagenomes</taxon>
    </lineage>
</organism>
<reference evidence="11" key="1">
    <citation type="submission" date="2019-08" db="EMBL/GenBank/DDBJ databases">
        <authorList>
            <person name="Kucharzyk K."/>
            <person name="Murdoch R.W."/>
            <person name="Higgins S."/>
            <person name="Loffler F."/>
        </authorList>
    </citation>
    <scope>NUCLEOTIDE SEQUENCE</scope>
</reference>
<sequence length="223" mass="22611">MEVLSLVAGLVVAYLLGSFPTGIIVGKLFFGADPRKGGSGASGATNIFRQFGTLAGIGVSLADMGKGALAAFLCSLSGVGAAEYLSLDPQTLRVLLRIAGALLAVLGHVYPVFAGFRGGKGVATGAGAIILIAPGAALFSALGFVLVLGLTGIVSAGSITAALILPVAVALGAAGRPVSAWLLGFAIFLALFVVYTHRANLGRIARGEEKAFEKLRFLRGRRK</sequence>
<dbReference type="InterPro" id="IPR003811">
    <property type="entry name" value="G3P_acylTferase_PlsY"/>
</dbReference>
<feature type="transmembrane region" description="Helical" evidence="10">
    <location>
        <begin position="178"/>
        <end position="196"/>
    </location>
</feature>
<feature type="transmembrane region" description="Helical" evidence="10">
    <location>
        <begin position="125"/>
        <end position="146"/>
    </location>
</feature>
<keyword evidence="3 11" id="KW-0808">Transferase</keyword>
<keyword evidence="9" id="KW-1208">Phospholipid metabolism</keyword>
<dbReference type="GO" id="GO:0008654">
    <property type="term" value="P:phospholipid biosynthetic process"/>
    <property type="evidence" value="ECO:0007669"/>
    <property type="project" value="UniProtKB-KW"/>
</dbReference>
<evidence type="ECO:0000256" key="4">
    <source>
        <dbReference type="ARBA" id="ARBA00022692"/>
    </source>
</evidence>
<evidence type="ECO:0000256" key="7">
    <source>
        <dbReference type="ARBA" id="ARBA00023136"/>
    </source>
</evidence>
<evidence type="ECO:0000256" key="3">
    <source>
        <dbReference type="ARBA" id="ARBA00022679"/>
    </source>
</evidence>
<dbReference type="Pfam" id="PF02660">
    <property type="entry name" value="G3P_acyltransf"/>
    <property type="match status" value="1"/>
</dbReference>
<evidence type="ECO:0000256" key="2">
    <source>
        <dbReference type="ARBA" id="ARBA00022516"/>
    </source>
</evidence>
<dbReference type="SMART" id="SM01207">
    <property type="entry name" value="G3P_acyltransf"/>
    <property type="match status" value="1"/>
</dbReference>
<dbReference type="PANTHER" id="PTHR30309:SF0">
    <property type="entry name" value="GLYCEROL-3-PHOSPHATE ACYLTRANSFERASE-RELATED"/>
    <property type="match status" value="1"/>
</dbReference>
<keyword evidence="2" id="KW-0444">Lipid biosynthesis</keyword>
<dbReference type="GO" id="GO:0005886">
    <property type="term" value="C:plasma membrane"/>
    <property type="evidence" value="ECO:0007669"/>
    <property type="project" value="InterPro"/>
</dbReference>
<name>A0A644TX49_9ZZZZ</name>
<keyword evidence="11" id="KW-0012">Acyltransferase</keyword>
<keyword evidence="6" id="KW-0443">Lipid metabolism</keyword>
<dbReference type="GO" id="GO:0043772">
    <property type="term" value="F:acyl-phosphate glycerol-3-phosphate acyltransferase activity"/>
    <property type="evidence" value="ECO:0007669"/>
    <property type="project" value="InterPro"/>
</dbReference>
<feature type="transmembrane region" description="Helical" evidence="10">
    <location>
        <begin position="153"/>
        <end position="172"/>
    </location>
</feature>
<evidence type="ECO:0000256" key="10">
    <source>
        <dbReference type="SAM" id="Phobius"/>
    </source>
</evidence>
<keyword evidence="4 10" id="KW-0812">Transmembrane</keyword>
<protein>
    <submittedName>
        <fullName evidence="11">Glycerol-3-phosphate acyltransferase</fullName>
        <ecNumber evidence="11">2.3.1.-</ecNumber>
    </submittedName>
</protein>
<proteinExistence type="inferred from homology"/>
<keyword evidence="5 10" id="KW-1133">Transmembrane helix</keyword>